<dbReference type="AlphaFoldDB" id="A0A2W5DXS0"/>
<evidence type="ECO:0000256" key="2">
    <source>
        <dbReference type="ARBA" id="ARBA00022692"/>
    </source>
</evidence>
<gene>
    <name evidence="7" type="ORF">DI603_08670</name>
</gene>
<dbReference type="Pfam" id="PF04138">
    <property type="entry name" value="GtrA_DPMS_TM"/>
    <property type="match status" value="1"/>
</dbReference>
<comment type="subcellular location">
    <subcellularLocation>
        <location evidence="1">Membrane</location>
        <topology evidence="1">Multi-pass membrane protein</topology>
    </subcellularLocation>
</comment>
<feature type="transmembrane region" description="Helical" evidence="5">
    <location>
        <begin position="104"/>
        <end position="122"/>
    </location>
</feature>
<evidence type="ECO:0000259" key="6">
    <source>
        <dbReference type="Pfam" id="PF04138"/>
    </source>
</evidence>
<keyword evidence="3 5" id="KW-1133">Transmembrane helix</keyword>
<protein>
    <recommendedName>
        <fullName evidence="6">GtrA/DPMS transmembrane domain-containing protein</fullName>
    </recommendedName>
</protein>
<evidence type="ECO:0000256" key="3">
    <source>
        <dbReference type="ARBA" id="ARBA00022989"/>
    </source>
</evidence>
<dbReference type="GO" id="GO:0016020">
    <property type="term" value="C:membrane"/>
    <property type="evidence" value="ECO:0007669"/>
    <property type="project" value="UniProtKB-SubCell"/>
</dbReference>
<evidence type="ECO:0000313" key="7">
    <source>
        <dbReference type="EMBL" id="PZP33430.1"/>
    </source>
</evidence>
<keyword evidence="2 5" id="KW-0812">Transmembrane</keyword>
<dbReference type="GO" id="GO:0000271">
    <property type="term" value="P:polysaccharide biosynthetic process"/>
    <property type="evidence" value="ECO:0007669"/>
    <property type="project" value="InterPro"/>
</dbReference>
<feature type="domain" description="GtrA/DPMS transmembrane" evidence="6">
    <location>
        <begin position="7"/>
        <end position="127"/>
    </location>
</feature>
<dbReference type="EMBL" id="QFOD01000006">
    <property type="protein sequence ID" value="PZP33430.1"/>
    <property type="molecule type" value="Genomic_DNA"/>
</dbReference>
<dbReference type="Proteomes" id="UP000249633">
    <property type="component" value="Unassembled WGS sequence"/>
</dbReference>
<reference evidence="7 8" key="1">
    <citation type="submission" date="2017-08" db="EMBL/GenBank/DDBJ databases">
        <title>Infants hospitalized years apart are colonized by the same room-sourced microbial strains.</title>
        <authorList>
            <person name="Brooks B."/>
            <person name="Olm M.R."/>
            <person name="Firek B.A."/>
            <person name="Baker R."/>
            <person name="Thomas B.C."/>
            <person name="Morowitz M.J."/>
            <person name="Banfield J.F."/>
        </authorList>
    </citation>
    <scope>NUCLEOTIDE SEQUENCE [LARGE SCALE GENOMIC DNA]</scope>
    <source>
        <strain evidence="7">S2_012_000_R2_81</strain>
    </source>
</reference>
<dbReference type="InterPro" id="IPR007267">
    <property type="entry name" value="GtrA_DPMS_TM"/>
</dbReference>
<organism evidence="7 8">
    <name type="scientific">Roseateles depolymerans</name>
    <dbReference type="NCBI Taxonomy" id="76731"/>
    <lineage>
        <taxon>Bacteria</taxon>
        <taxon>Pseudomonadati</taxon>
        <taxon>Pseudomonadota</taxon>
        <taxon>Betaproteobacteria</taxon>
        <taxon>Burkholderiales</taxon>
        <taxon>Sphaerotilaceae</taxon>
        <taxon>Roseateles</taxon>
    </lineage>
</organism>
<keyword evidence="4 5" id="KW-0472">Membrane</keyword>
<proteinExistence type="predicted"/>
<comment type="caution">
    <text evidence="7">The sequence shown here is derived from an EMBL/GenBank/DDBJ whole genome shotgun (WGS) entry which is preliminary data.</text>
</comment>
<name>A0A2W5DXS0_9BURK</name>
<sequence length="128" mass="13970">MRQVVLYLASGATAAAANFLSRFAFSRWMPFEAAVVLAYLVGMLVGFTLMRRFAFAGGSAPVRRQLVGYCLVNAAGVLQAVVVSSLALRWLFPRLFSDPLAMEPLAHLIGIAVPTVSSYFGHRNITFR</sequence>
<evidence type="ECO:0000256" key="4">
    <source>
        <dbReference type="ARBA" id="ARBA00023136"/>
    </source>
</evidence>
<accession>A0A2W5DXS0</accession>
<evidence type="ECO:0000256" key="1">
    <source>
        <dbReference type="ARBA" id="ARBA00004141"/>
    </source>
</evidence>
<feature type="transmembrane region" description="Helical" evidence="5">
    <location>
        <begin position="66"/>
        <end position="92"/>
    </location>
</feature>
<evidence type="ECO:0000313" key="8">
    <source>
        <dbReference type="Proteomes" id="UP000249633"/>
    </source>
</evidence>
<evidence type="ECO:0000256" key="5">
    <source>
        <dbReference type="SAM" id="Phobius"/>
    </source>
</evidence>
<feature type="transmembrane region" description="Helical" evidence="5">
    <location>
        <begin position="33"/>
        <end position="54"/>
    </location>
</feature>